<organism evidence="1 2">
    <name type="scientific">Burkholderia latens</name>
    <dbReference type="NCBI Taxonomy" id="488446"/>
    <lineage>
        <taxon>Bacteria</taxon>
        <taxon>Pseudomonadati</taxon>
        <taxon>Pseudomonadota</taxon>
        <taxon>Betaproteobacteria</taxon>
        <taxon>Burkholderiales</taxon>
        <taxon>Burkholderiaceae</taxon>
        <taxon>Burkholderia</taxon>
        <taxon>Burkholderia cepacia complex</taxon>
    </lineage>
</organism>
<protein>
    <submittedName>
        <fullName evidence="1">Uncharacterized protein</fullName>
    </submittedName>
</protein>
<dbReference type="GeneID" id="99790434"/>
<evidence type="ECO:0000313" key="1">
    <source>
        <dbReference type="EMBL" id="KAB0633048.1"/>
    </source>
</evidence>
<reference evidence="1 2" key="1">
    <citation type="submission" date="2019-09" db="EMBL/GenBank/DDBJ databases">
        <title>Draft genome sequences of 48 bacterial type strains from the CCUG.</title>
        <authorList>
            <person name="Tunovic T."/>
            <person name="Pineiro-Iglesias B."/>
            <person name="Unosson C."/>
            <person name="Inganas E."/>
            <person name="Ohlen M."/>
            <person name="Cardew S."/>
            <person name="Jensie-Markopoulos S."/>
            <person name="Salva-Serra F."/>
            <person name="Jaen-Luchoro D."/>
            <person name="Karlsson R."/>
            <person name="Svensson-Stadler L."/>
            <person name="Chun J."/>
            <person name="Moore E."/>
        </authorList>
    </citation>
    <scope>NUCLEOTIDE SEQUENCE [LARGE SCALE GENOMIC DNA]</scope>
    <source>
        <strain evidence="1 2">CCUG 54555</strain>
    </source>
</reference>
<keyword evidence="2" id="KW-1185">Reference proteome</keyword>
<gene>
    <name evidence="1" type="ORF">F7R21_28475</name>
</gene>
<dbReference type="Proteomes" id="UP000430232">
    <property type="component" value="Unassembled WGS sequence"/>
</dbReference>
<dbReference type="EMBL" id="VZOJ01000119">
    <property type="protein sequence ID" value="KAB0633048.1"/>
    <property type="molecule type" value="Genomic_DNA"/>
</dbReference>
<comment type="caution">
    <text evidence="1">The sequence shown here is derived from an EMBL/GenBank/DDBJ whole genome shotgun (WGS) entry which is preliminary data.</text>
</comment>
<evidence type="ECO:0000313" key="2">
    <source>
        <dbReference type="Proteomes" id="UP000430232"/>
    </source>
</evidence>
<dbReference type="RefSeq" id="WP_151067718.1">
    <property type="nucleotide sequence ID" value="NZ_CABVPL010000020.1"/>
</dbReference>
<sequence length="145" mass="15872">MTASPSLLDAALASPSRIAAAERRALASKGMRAAQTRKPHARRHAFVRVRQCAAVREARVQACRTGSAVLRCQARCACAMQRIIRRHADDDAIVIRLFDAIARPVEQKGSGALIANEWRRRIRARRSFARVAGYRGPGSSAANVE</sequence>
<name>A0A6H9TDU5_9BURK</name>
<dbReference type="AlphaFoldDB" id="A0A6H9TDU5"/>
<accession>A0A6H9TDU5</accession>
<proteinExistence type="predicted"/>